<comment type="caution">
    <text evidence="2">The sequence shown here is derived from an EMBL/GenBank/DDBJ whole genome shotgun (WGS) entry which is preliminary data.</text>
</comment>
<dbReference type="Proteomes" id="UP001519503">
    <property type="component" value="Unassembled WGS sequence"/>
</dbReference>
<organism evidence="2 3">
    <name type="scientific">Fructobacillus parabroussonetiae</name>
    <dbReference type="NCBI Taxonomy" id="2713174"/>
    <lineage>
        <taxon>Bacteria</taxon>
        <taxon>Bacillati</taxon>
        <taxon>Bacillota</taxon>
        <taxon>Bacilli</taxon>
        <taxon>Lactobacillales</taxon>
        <taxon>Lactobacillaceae</taxon>
        <taxon>Fructobacillus</taxon>
    </lineage>
</organism>
<proteinExistence type="predicted"/>
<dbReference type="EMBL" id="JAAMFL010000007">
    <property type="protein sequence ID" value="MBS9337752.1"/>
    <property type="molecule type" value="Genomic_DNA"/>
</dbReference>
<dbReference type="RefSeq" id="WP_213821965.1">
    <property type="nucleotide sequence ID" value="NZ_JAAMFL010000007.1"/>
</dbReference>
<name>A0ABS5R0R6_9LACO</name>
<accession>A0ABS5R0R6</accession>
<keyword evidence="1" id="KW-0812">Transmembrane</keyword>
<evidence type="ECO:0000313" key="3">
    <source>
        <dbReference type="Proteomes" id="UP001519503"/>
    </source>
</evidence>
<feature type="transmembrane region" description="Helical" evidence="1">
    <location>
        <begin position="12"/>
        <end position="29"/>
    </location>
</feature>
<protein>
    <submittedName>
        <fullName evidence="2">Uncharacterized protein</fullName>
    </submittedName>
</protein>
<keyword evidence="1" id="KW-0472">Membrane</keyword>
<sequence>MLKFILNDLSKLIPIVTIIAAIFGLFGNIKISKKSGIDIALDDLNSIYLLVFRMLTIESKSEELLDRIEYEGAYPYHIDPACKTDLRKTISYKDLKDIFTIFEENKNELKYRIIISSNLISKSILESFTDLSISMFTLEQCWKNIEYLEDEVGGFTEIELKEEYIEKLLYVQTFYKILSKQLESEILSKKNILNSFCFVFFGHIEKNSQSLKQIKNREIKSIEENHSLLVSKIIQKMSWDL</sequence>
<evidence type="ECO:0000256" key="1">
    <source>
        <dbReference type="SAM" id="Phobius"/>
    </source>
</evidence>
<reference evidence="2 3" key="1">
    <citation type="submission" date="2020-02" db="EMBL/GenBank/DDBJ databases">
        <title>Fructobacillus sp. isolated from paper mulberry of Taiwan.</title>
        <authorList>
            <person name="Lin S.-T."/>
        </authorList>
    </citation>
    <scope>NUCLEOTIDE SEQUENCE [LARGE SCALE GENOMIC DNA]</scope>
    <source>
        <strain evidence="2 3">S1-1</strain>
    </source>
</reference>
<keyword evidence="3" id="KW-1185">Reference proteome</keyword>
<gene>
    <name evidence="2" type="ORF">G6R30_04660</name>
</gene>
<evidence type="ECO:0000313" key="2">
    <source>
        <dbReference type="EMBL" id="MBS9337752.1"/>
    </source>
</evidence>
<keyword evidence="1" id="KW-1133">Transmembrane helix</keyword>